<sequence>MDRLFILSHPPEMEASYESYRLLFNTKFHIGLGYLRKDTCSLCDEQNQKITFKETDASPRTNLQHSVTERETYQMKSKIFYKRRTRVKDWARRNAAAECGI</sequence>
<dbReference type="EMBL" id="BLXT01007673">
    <property type="protein sequence ID" value="GFO41144.1"/>
    <property type="molecule type" value="Genomic_DNA"/>
</dbReference>
<evidence type="ECO:0000313" key="1">
    <source>
        <dbReference type="EMBL" id="GFO41144.1"/>
    </source>
</evidence>
<dbReference type="Proteomes" id="UP000735302">
    <property type="component" value="Unassembled WGS sequence"/>
</dbReference>
<reference evidence="1 2" key="1">
    <citation type="journal article" date="2021" name="Elife">
        <title>Chloroplast acquisition without the gene transfer in kleptoplastic sea slugs, Plakobranchus ocellatus.</title>
        <authorList>
            <person name="Maeda T."/>
            <person name="Takahashi S."/>
            <person name="Yoshida T."/>
            <person name="Shimamura S."/>
            <person name="Takaki Y."/>
            <person name="Nagai Y."/>
            <person name="Toyoda A."/>
            <person name="Suzuki Y."/>
            <person name="Arimoto A."/>
            <person name="Ishii H."/>
            <person name="Satoh N."/>
            <person name="Nishiyama T."/>
            <person name="Hasebe M."/>
            <person name="Maruyama T."/>
            <person name="Minagawa J."/>
            <person name="Obokata J."/>
            <person name="Shigenobu S."/>
        </authorList>
    </citation>
    <scope>NUCLEOTIDE SEQUENCE [LARGE SCALE GENOMIC DNA]</scope>
</reference>
<evidence type="ECO:0000313" key="2">
    <source>
        <dbReference type="Proteomes" id="UP000735302"/>
    </source>
</evidence>
<accession>A0AAV4DAH2</accession>
<name>A0AAV4DAH2_9GAST</name>
<dbReference type="AlphaFoldDB" id="A0AAV4DAH2"/>
<gene>
    <name evidence="1" type="ORF">PoB_006764900</name>
</gene>
<comment type="caution">
    <text evidence="1">The sequence shown here is derived from an EMBL/GenBank/DDBJ whole genome shotgun (WGS) entry which is preliminary data.</text>
</comment>
<proteinExistence type="predicted"/>
<protein>
    <submittedName>
        <fullName evidence="1">Uncharacterized protein</fullName>
    </submittedName>
</protein>
<keyword evidence="2" id="KW-1185">Reference proteome</keyword>
<organism evidence="1 2">
    <name type="scientific">Plakobranchus ocellatus</name>
    <dbReference type="NCBI Taxonomy" id="259542"/>
    <lineage>
        <taxon>Eukaryota</taxon>
        <taxon>Metazoa</taxon>
        <taxon>Spiralia</taxon>
        <taxon>Lophotrochozoa</taxon>
        <taxon>Mollusca</taxon>
        <taxon>Gastropoda</taxon>
        <taxon>Heterobranchia</taxon>
        <taxon>Euthyneura</taxon>
        <taxon>Panpulmonata</taxon>
        <taxon>Sacoglossa</taxon>
        <taxon>Placobranchoidea</taxon>
        <taxon>Plakobranchidae</taxon>
        <taxon>Plakobranchus</taxon>
    </lineage>
</organism>